<gene>
    <name evidence="3" type="ORF">g.3652</name>
</gene>
<evidence type="ECO:0000259" key="2">
    <source>
        <dbReference type="Pfam" id="PF07732"/>
    </source>
</evidence>
<dbReference type="GO" id="GO:0005507">
    <property type="term" value="F:copper ion binding"/>
    <property type="evidence" value="ECO:0007669"/>
    <property type="project" value="InterPro"/>
</dbReference>
<feature type="non-terminal residue" evidence="3">
    <location>
        <position position="101"/>
    </location>
</feature>
<organism evidence="3">
    <name type="scientific">Clastoptera arizonana</name>
    <name type="common">Arizona spittle bug</name>
    <dbReference type="NCBI Taxonomy" id="38151"/>
    <lineage>
        <taxon>Eukaryota</taxon>
        <taxon>Metazoa</taxon>
        <taxon>Ecdysozoa</taxon>
        <taxon>Arthropoda</taxon>
        <taxon>Hexapoda</taxon>
        <taxon>Insecta</taxon>
        <taxon>Pterygota</taxon>
        <taxon>Neoptera</taxon>
        <taxon>Paraneoptera</taxon>
        <taxon>Hemiptera</taxon>
        <taxon>Auchenorrhyncha</taxon>
        <taxon>Cercopoidea</taxon>
        <taxon>Clastopteridae</taxon>
        <taxon>Clastoptera</taxon>
    </lineage>
</organism>
<name>A0A1B6CJ32_9HEMI</name>
<feature type="non-terminal residue" evidence="3">
    <location>
        <position position="1"/>
    </location>
</feature>
<dbReference type="InterPro" id="IPR011707">
    <property type="entry name" value="Cu-oxidase-like_N"/>
</dbReference>
<sequence length="101" mass="11258">YKFVVDRPGTSFYHSHSGFQKVDGITGSLIVRSPINMDPHRRLYNFDLPSHVVVLQDWLHTAADDRQPGLRTVLGQAAASLLINGKGIYAPNIWEALSLKT</sequence>
<protein>
    <recommendedName>
        <fullName evidence="2">Plastocyanin-like domain-containing protein</fullName>
    </recommendedName>
</protein>
<accession>A0A1B6CJ32</accession>
<comment type="similarity">
    <text evidence="1">Belongs to the multicopper oxidase family.</text>
</comment>
<evidence type="ECO:0000313" key="3">
    <source>
        <dbReference type="EMBL" id="JAS13420.1"/>
    </source>
</evidence>
<dbReference type="Gene3D" id="2.60.40.420">
    <property type="entry name" value="Cupredoxins - blue copper proteins"/>
    <property type="match status" value="2"/>
</dbReference>
<proteinExistence type="inferred from homology"/>
<dbReference type="SUPFAM" id="SSF49503">
    <property type="entry name" value="Cupredoxins"/>
    <property type="match status" value="1"/>
</dbReference>
<dbReference type="Pfam" id="PF07732">
    <property type="entry name" value="Cu-oxidase_3"/>
    <property type="match status" value="1"/>
</dbReference>
<dbReference type="EMBL" id="GEDC01023878">
    <property type="protein sequence ID" value="JAS13420.1"/>
    <property type="molecule type" value="Transcribed_RNA"/>
</dbReference>
<evidence type="ECO:0000256" key="1">
    <source>
        <dbReference type="ARBA" id="ARBA00010609"/>
    </source>
</evidence>
<dbReference type="AlphaFoldDB" id="A0A1B6CJ32"/>
<dbReference type="InterPro" id="IPR008972">
    <property type="entry name" value="Cupredoxin"/>
</dbReference>
<feature type="domain" description="Plastocyanin-like" evidence="2">
    <location>
        <begin position="1"/>
        <end position="34"/>
    </location>
</feature>
<reference evidence="3" key="1">
    <citation type="submission" date="2015-12" db="EMBL/GenBank/DDBJ databases">
        <title>De novo transcriptome assembly of four potential Pierce s Disease insect vectors from Arizona vineyards.</title>
        <authorList>
            <person name="Tassone E.E."/>
        </authorList>
    </citation>
    <scope>NUCLEOTIDE SEQUENCE</scope>
</reference>